<dbReference type="InterPro" id="IPR011990">
    <property type="entry name" value="TPR-like_helical_dom_sf"/>
</dbReference>
<comment type="caution">
    <text evidence="8">The sequence shown here is derived from an EMBL/GenBank/DDBJ whole genome shotgun (WGS) entry which is preliminary data.</text>
</comment>
<dbReference type="SUPFAM" id="SSF47757">
    <property type="entry name" value="Chemotaxis receptor methyltransferase CheR, N-terminal domain"/>
    <property type="match status" value="1"/>
</dbReference>
<dbReference type="InterPro" id="IPR022641">
    <property type="entry name" value="CheR_N"/>
</dbReference>
<dbReference type="PRINTS" id="PR00996">
    <property type="entry name" value="CHERMTFRASE"/>
</dbReference>
<dbReference type="EC" id="2.1.1.80" evidence="2"/>
<feature type="region of interest" description="Disordered" evidence="6">
    <location>
        <begin position="297"/>
        <end position="317"/>
    </location>
</feature>
<name>A0A2U1V3D6_9PROT</name>
<keyword evidence="4 8" id="KW-0808">Transferase</keyword>
<feature type="domain" description="CheR-type methyltransferase" evidence="7">
    <location>
        <begin position="14"/>
        <end position="293"/>
    </location>
</feature>
<dbReference type="PANTHER" id="PTHR24422">
    <property type="entry name" value="CHEMOTAXIS PROTEIN METHYLTRANSFERASE"/>
    <property type="match status" value="1"/>
</dbReference>
<protein>
    <recommendedName>
        <fullName evidence="2">protein-glutamate O-methyltransferase</fullName>
        <ecNumber evidence="2">2.1.1.80</ecNumber>
    </recommendedName>
</protein>
<evidence type="ECO:0000256" key="4">
    <source>
        <dbReference type="ARBA" id="ARBA00022679"/>
    </source>
</evidence>
<dbReference type="PANTHER" id="PTHR24422:SF10">
    <property type="entry name" value="CHEMOTAXIS PROTEIN METHYLTRANSFERASE 2"/>
    <property type="match status" value="1"/>
</dbReference>
<reference evidence="9" key="1">
    <citation type="submission" date="2017-10" db="EMBL/GenBank/DDBJ databases">
        <authorList>
            <person name="Toshchakov S.V."/>
            <person name="Goeva M.A."/>
        </authorList>
    </citation>
    <scope>NUCLEOTIDE SEQUENCE [LARGE SCALE GENOMIC DNA]</scope>
    <source>
        <strain evidence="9">JR1/69-1-13</strain>
    </source>
</reference>
<feature type="region of interest" description="Disordered" evidence="6">
    <location>
        <begin position="338"/>
        <end position="369"/>
    </location>
</feature>
<dbReference type="SUPFAM" id="SSF53335">
    <property type="entry name" value="S-adenosyl-L-methionine-dependent methyltransferases"/>
    <property type="match status" value="1"/>
</dbReference>
<dbReference type="Proteomes" id="UP000245048">
    <property type="component" value="Unassembled WGS sequence"/>
</dbReference>
<dbReference type="Gene3D" id="1.25.40.10">
    <property type="entry name" value="Tetratricopeptide repeat domain"/>
    <property type="match status" value="1"/>
</dbReference>
<dbReference type="GO" id="GO:0032259">
    <property type="term" value="P:methylation"/>
    <property type="evidence" value="ECO:0007669"/>
    <property type="project" value="UniProtKB-KW"/>
</dbReference>
<dbReference type="OrthoDB" id="9816309at2"/>
<evidence type="ECO:0000313" key="9">
    <source>
        <dbReference type="Proteomes" id="UP000245048"/>
    </source>
</evidence>
<evidence type="ECO:0000256" key="1">
    <source>
        <dbReference type="ARBA" id="ARBA00001541"/>
    </source>
</evidence>
<dbReference type="InterPro" id="IPR029063">
    <property type="entry name" value="SAM-dependent_MTases_sf"/>
</dbReference>
<dbReference type="Gene3D" id="3.40.50.150">
    <property type="entry name" value="Vaccinia Virus protein VP39"/>
    <property type="match status" value="1"/>
</dbReference>
<evidence type="ECO:0000313" key="8">
    <source>
        <dbReference type="EMBL" id="PWC28412.1"/>
    </source>
</evidence>
<evidence type="ECO:0000256" key="5">
    <source>
        <dbReference type="ARBA" id="ARBA00022691"/>
    </source>
</evidence>
<dbReference type="CDD" id="cd02440">
    <property type="entry name" value="AdoMet_MTases"/>
    <property type="match status" value="1"/>
</dbReference>
<dbReference type="InterPro" id="IPR022642">
    <property type="entry name" value="CheR_C"/>
</dbReference>
<feature type="compositionally biased region" description="Low complexity" evidence="6">
    <location>
        <begin position="297"/>
        <end position="310"/>
    </location>
</feature>
<dbReference type="Gene3D" id="1.10.155.10">
    <property type="entry name" value="Chemotaxis receptor methyltransferase CheR, N-terminal domain"/>
    <property type="match status" value="1"/>
</dbReference>
<evidence type="ECO:0000256" key="3">
    <source>
        <dbReference type="ARBA" id="ARBA00022603"/>
    </source>
</evidence>
<sequence>MTRAAPGPFTATLLPDADFLALKAEIVARTGHHYYQDKDELLWERVRRRLHATGLVGAGAYLARLRDMAQGEAEWAALEAEITIGETFFFRYAEQFAALGETILPALLERARPRSRLRIWSAGCASGAEPYSVAILLRRLLGEALPDWRLSILGTDLNEAVLETARQARFSRWALRTLSPEELQRDFIPAADGRHWLLRPQHRAMVRFEKHNLLSLLDGTSPLQFTDYDLILCRNVLIYFHPEVVLRIVRALSERLHEGGWLLLGHAEPNPDFAEFLEVVNLPGTVAYRRRGETGLAPPSAATAAARPLPAGWPGSPPAVTNPAPWVPVAPASAFPPGPAQPVAAPPRPAAPPSTAAAQEDSGAARQSGAGWLDQVRAQADRGDLLAASQACAAGLREWPLDAALHYYEGLVQRALGQRAAAERAFRRALYLRNDFVMAHYQLGLLLLDEGEAAAGRRALAVASRIAHAMPPDETVEEGDGMTARALRETARLHLDTHPAGTAR</sequence>
<dbReference type="GO" id="GO:0008983">
    <property type="term" value="F:protein-glutamate O-methyltransferase activity"/>
    <property type="evidence" value="ECO:0007669"/>
    <property type="project" value="UniProtKB-EC"/>
</dbReference>
<evidence type="ECO:0000256" key="2">
    <source>
        <dbReference type="ARBA" id="ARBA00012534"/>
    </source>
</evidence>
<proteinExistence type="predicted"/>
<dbReference type="RefSeq" id="WP_109517234.1">
    <property type="nucleotide sequence ID" value="NZ_PDOA01000007.1"/>
</dbReference>
<dbReference type="PROSITE" id="PS50123">
    <property type="entry name" value="CHER"/>
    <property type="match status" value="1"/>
</dbReference>
<dbReference type="InterPro" id="IPR036804">
    <property type="entry name" value="CheR_N_sf"/>
</dbReference>
<evidence type="ECO:0000256" key="6">
    <source>
        <dbReference type="SAM" id="MobiDB-lite"/>
    </source>
</evidence>
<dbReference type="AlphaFoldDB" id="A0A2U1V3D6"/>
<dbReference type="EMBL" id="PDOA01000007">
    <property type="protein sequence ID" value="PWC28412.1"/>
    <property type="molecule type" value="Genomic_DNA"/>
</dbReference>
<evidence type="ECO:0000259" key="7">
    <source>
        <dbReference type="PROSITE" id="PS50123"/>
    </source>
</evidence>
<accession>A0A2U1V3D6</accession>
<dbReference type="SUPFAM" id="SSF48452">
    <property type="entry name" value="TPR-like"/>
    <property type="match status" value="1"/>
</dbReference>
<feature type="compositionally biased region" description="Pro residues" evidence="6">
    <location>
        <begin position="338"/>
        <end position="352"/>
    </location>
</feature>
<dbReference type="InterPro" id="IPR000780">
    <property type="entry name" value="CheR_MeTrfase"/>
</dbReference>
<keyword evidence="5" id="KW-0949">S-adenosyl-L-methionine</keyword>
<keyword evidence="3 8" id="KW-0489">Methyltransferase</keyword>
<gene>
    <name evidence="8" type="ORF">CR165_11975</name>
</gene>
<dbReference type="InterPro" id="IPR050903">
    <property type="entry name" value="Bact_Chemotaxis_MeTrfase"/>
</dbReference>
<dbReference type="Pfam" id="PF03705">
    <property type="entry name" value="CheR_N"/>
    <property type="match status" value="1"/>
</dbReference>
<dbReference type="SMART" id="SM00138">
    <property type="entry name" value="MeTrc"/>
    <property type="match status" value="1"/>
</dbReference>
<dbReference type="Pfam" id="PF01739">
    <property type="entry name" value="CheR"/>
    <property type="match status" value="1"/>
</dbReference>
<organism evidence="8 9">
    <name type="scientific">Teichococcus aestuarii</name>
    <dbReference type="NCBI Taxonomy" id="568898"/>
    <lineage>
        <taxon>Bacteria</taxon>
        <taxon>Pseudomonadati</taxon>
        <taxon>Pseudomonadota</taxon>
        <taxon>Alphaproteobacteria</taxon>
        <taxon>Acetobacterales</taxon>
        <taxon>Roseomonadaceae</taxon>
        <taxon>Roseomonas</taxon>
    </lineage>
</organism>
<comment type="catalytic activity">
    <reaction evidence="1">
        <text>L-glutamyl-[protein] + S-adenosyl-L-methionine = [protein]-L-glutamate 5-O-methyl ester + S-adenosyl-L-homocysteine</text>
        <dbReference type="Rhea" id="RHEA:24452"/>
        <dbReference type="Rhea" id="RHEA-COMP:10208"/>
        <dbReference type="Rhea" id="RHEA-COMP:10311"/>
        <dbReference type="ChEBI" id="CHEBI:29973"/>
        <dbReference type="ChEBI" id="CHEBI:57856"/>
        <dbReference type="ChEBI" id="CHEBI:59789"/>
        <dbReference type="ChEBI" id="CHEBI:82795"/>
        <dbReference type="EC" id="2.1.1.80"/>
    </reaction>
</comment>
<keyword evidence="9" id="KW-1185">Reference proteome</keyword>